<evidence type="ECO:0000256" key="1">
    <source>
        <dbReference type="SAM" id="MobiDB-lite"/>
    </source>
</evidence>
<sequence length="195" mass="19953">MEDQIWMNYVPRQKRRLPRVVLPLGGTGGDDPAAPLPPPIPSASLLLERPPAGRKDGGGRAPRRPLTGRAGEPPSGMAVTARSRPLWPDLAGRRLAAGRTAAGMATSKAGACGAGRRRLMAAGMAMVAGTEPAAGAKVVVVVPCGLVVAMTRCPAAAARCPPDPRLSAGFGGWPAAVGGEASRPPLLILVINDKR</sequence>
<gene>
    <name evidence="2" type="primary">OJ1175_B01.21</name>
</gene>
<evidence type="ECO:0000313" key="3">
    <source>
        <dbReference type="Proteomes" id="UP000000763"/>
    </source>
</evidence>
<reference evidence="3" key="1">
    <citation type="journal article" date="2005" name="Nature">
        <title>The map-based sequence of the rice genome.</title>
        <authorList>
            <consortium name="International rice genome sequencing project (IRGSP)"/>
            <person name="Matsumoto T."/>
            <person name="Wu J."/>
            <person name="Kanamori H."/>
            <person name="Katayose Y."/>
            <person name="Fujisawa M."/>
            <person name="Namiki N."/>
            <person name="Mizuno H."/>
            <person name="Yamamoto K."/>
            <person name="Antonio B.A."/>
            <person name="Baba T."/>
            <person name="Sakata K."/>
            <person name="Nagamura Y."/>
            <person name="Aoki H."/>
            <person name="Arikawa K."/>
            <person name="Arita K."/>
            <person name="Bito T."/>
            <person name="Chiden Y."/>
            <person name="Fujitsuka N."/>
            <person name="Fukunaka R."/>
            <person name="Hamada M."/>
            <person name="Harada C."/>
            <person name="Hayashi A."/>
            <person name="Hijishita S."/>
            <person name="Honda M."/>
            <person name="Hosokawa S."/>
            <person name="Ichikawa Y."/>
            <person name="Idonuma A."/>
            <person name="Iijima M."/>
            <person name="Ikeda M."/>
            <person name="Ikeno M."/>
            <person name="Ito K."/>
            <person name="Ito S."/>
            <person name="Ito T."/>
            <person name="Ito Y."/>
            <person name="Ito Y."/>
            <person name="Iwabuchi A."/>
            <person name="Kamiya K."/>
            <person name="Karasawa W."/>
            <person name="Kurita K."/>
            <person name="Katagiri S."/>
            <person name="Kikuta A."/>
            <person name="Kobayashi H."/>
            <person name="Kobayashi N."/>
            <person name="Machita K."/>
            <person name="Maehara T."/>
            <person name="Masukawa M."/>
            <person name="Mizubayashi T."/>
            <person name="Mukai Y."/>
            <person name="Nagasaki H."/>
            <person name="Nagata Y."/>
            <person name="Naito S."/>
            <person name="Nakashima M."/>
            <person name="Nakama Y."/>
            <person name="Nakamichi Y."/>
            <person name="Nakamura M."/>
            <person name="Meguro A."/>
            <person name="Negishi M."/>
            <person name="Ohta I."/>
            <person name="Ohta T."/>
            <person name="Okamoto M."/>
            <person name="Ono N."/>
            <person name="Saji S."/>
            <person name="Sakaguchi M."/>
            <person name="Sakai K."/>
            <person name="Shibata M."/>
            <person name="Shimokawa T."/>
            <person name="Song J."/>
            <person name="Takazaki Y."/>
            <person name="Terasawa K."/>
            <person name="Tsugane M."/>
            <person name="Tsuji K."/>
            <person name="Ueda S."/>
            <person name="Waki K."/>
            <person name="Yamagata H."/>
            <person name="Yamamoto M."/>
            <person name="Yamamoto S."/>
            <person name="Yamane H."/>
            <person name="Yoshiki S."/>
            <person name="Yoshihara R."/>
            <person name="Yukawa K."/>
            <person name="Zhong H."/>
            <person name="Yano M."/>
            <person name="Yuan Q."/>
            <person name="Ouyang S."/>
            <person name="Liu J."/>
            <person name="Jones K.M."/>
            <person name="Gansberger K."/>
            <person name="Moffat K."/>
            <person name="Hill J."/>
            <person name="Bera J."/>
            <person name="Fadrosh D."/>
            <person name="Jin S."/>
            <person name="Johri S."/>
            <person name="Kim M."/>
            <person name="Overton L."/>
            <person name="Reardon M."/>
            <person name="Tsitrin T."/>
            <person name="Vuong H."/>
            <person name="Weaver B."/>
            <person name="Ciecko A."/>
            <person name="Tallon L."/>
            <person name="Jackson J."/>
            <person name="Pai G."/>
            <person name="Aken S.V."/>
            <person name="Utterback T."/>
            <person name="Reidmuller S."/>
            <person name="Feldblyum T."/>
            <person name="Hsiao J."/>
            <person name="Zismann V."/>
            <person name="Iobst S."/>
            <person name="de Vazeille A.R."/>
            <person name="Buell C.R."/>
            <person name="Ying K."/>
            <person name="Li Y."/>
            <person name="Lu T."/>
            <person name="Huang Y."/>
            <person name="Zhao Q."/>
            <person name="Feng Q."/>
            <person name="Zhang L."/>
            <person name="Zhu J."/>
            <person name="Weng Q."/>
            <person name="Mu J."/>
            <person name="Lu Y."/>
            <person name="Fan D."/>
            <person name="Liu Y."/>
            <person name="Guan J."/>
            <person name="Zhang Y."/>
            <person name="Yu S."/>
            <person name="Liu X."/>
            <person name="Zhang Y."/>
            <person name="Hong G."/>
            <person name="Han B."/>
            <person name="Choisne N."/>
            <person name="Demange N."/>
            <person name="Orjeda G."/>
            <person name="Samain S."/>
            <person name="Cattolico L."/>
            <person name="Pelletier E."/>
            <person name="Couloux A."/>
            <person name="Segurens B."/>
            <person name="Wincker P."/>
            <person name="D'Hont A."/>
            <person name="Scarpelli C."/>
            <person name="Weissenbach J."/>
            <person name="Salanoubat M."/>
            <person name="Quetier F."/>
            <person name="Yu Y."/>
            <person name="Kim H.R."/>
            <person name="Rambo T."/>
            <person name="Currie J."/>
            <person name="Collura K."/>
            <person name="Luo M."/>
            <person name="Yang T."/>
            <person name="Ammiraju J.S.S."/>
            <person name="Engler F."/>
            <person name="Soderlund C."/>
            <person name="Wing R.A."/>
            <person name="Palmer L.E."/>
            <person name="de la Bastide M."/>
            <person name="Spiegel L."/>
            <person name="Nascimento L."/>
            <person name="Zutavern T."/>
            <person name="O'Shaughnessy A."/>
            <person name="Dike S."/>
            <person name="Dedhia N."/>
            <person name="Preston R."/>
            <person name="Balija V."/>
            <person name="McCombie W.R."/>
            <person name="Chow T."/>
            <person name="Chen H."/>
            <person name="Chung M."/>
            <person name="Chen C."/>
            <person name="Shaw J."/>
            <person name="Wu H."/>
            <person name="Hsiao K."/>
            <person name="Chao Y."/>
            <person name="Chu M."/>
            <person name="Cheng C."/>
            <person name="Hour A."/>
            <person name="Lee P."/>
            <person name="Lin S."/>
            <person name="Lin Y."/>
            <person name="Liou J."/>
            <person name="Liu S."/>
            <person name="Hsing Y."/>
            <person name="Raghuvanshi S."/>
            <person name="Mohanty A."/>
            <person name="Bharti A.K."/>
            <person name="Gaur A."/>
            <person name="Gupta V."/>
            <person name="Kumar D."/>
            <person name="Ravi V."/>
            <person name="Vij S."/>
            <person name="Kapur A."/>
            <person name="Khurana P."/>
            <person name="Khurana P."/>
            <person name="Khurana J.P."/>
            <person name="Tyagi A.K."/>
            <person name="Gaikwad K."/>
            <person name="Singh A."/>
            <person name="Dalal V."/>
            <person name="Srivastava S."/>
            <person name="Dixit A."/>
            <person name="Pal A.K."/>
            <person name="Ghazi I.A."/>
            <person name="Yadav M."/>
            <person name="Pandit A."/>
            <person name="Bhargava A."/>
            <person name="Sureshbabu K."/>
            <person name="Batra K."/>
            <person name="Sharma T.R."/>
            <person name="Mohapatra T."/>
            <person name="Singh N.K."/>
            <person name="Messing J."/>
            <person name="Nelson A.B."/>
            <person name="Fuks G."/>
            <person name="Kavchok S."/>
            <person name="Keizer G."/>
            <person name="Linton E."/>
            <person name="Llaca V."/>
            <person name="Song R."/>
            <person name="Tanyolac B."/>
            <person name="Young S."/>
            <person name="Ho-Il K."/>
            <person name="Hahn J.H."/>
            <person name="Sangsakoo G."/>
            <person name="Vanavichit A."/>
            <person name="de Mattos Luiz.A.T."/>
            <person name="Zimmer P.D."/>
            <person name="Malone G."/>
            <person name="Dellagostin O."/>
            <person name="de Oliveira A.C."/>
            <person name="Bevan M."/>
            <person name="Bancroft I."/>
            <person name="Minx P."/>
            <person name="Cordum H."/>
            <person name="Wilson R."/>
            <person name="Cheng Z."/>
            <person name="Jin W."/>
            <person name="Jiang J."/>
            <person name="Leong S.A."/>
            <person name="Iwama H."/>
            <person name="Gojobori T."/>
            <person name="Itoh T."/>
            <person name="Niimura Y."/>
            <person name="Fujii Y."/>
            <person name="Habara T."/>
            <person name="Sakai H."/>
            <person name="Sato Y."/>
            <person name="Wilson G."/>
            <person name="Kumar K."/>
            <person name="McCouch S."/>
            <person name="Juretic N."/>
            <person name="Hoen D."/>
            <person name="Wright S."/>
            <person name="Bruskiewich R."/>
            <person name="Bureau T."/>
            <person name="Miyao A."/>
            <person name="Hirochika H."/>
            <person name="Nishikawa T."/>
            <person name="Kadowaki K."/>
            <person name="Sugiura M."/>
            <person name="Burr B."/>
            <person name="Sasaki T."/>
        </authorList>
    </citation>
    <scope>NUCLEOTIDE SEQUENCE [LARGE SCALE GENOMIC DNA]</scope>
    <source>
        <strain evidence="3">cv. Nipponbare</strain>
    </source>
</reference>
<organism evidence="2 3">
    <name type="scientific">Oryza sativa subsp. japonica</name>
    <name type="common">Rice</name>
    <dbReference type="NCBI Taxonomy" id="39947"/>
    <lineage>
        <taxon>Eukaryota</taxon>
        <taxon>Viridiplantae</taxon>
        <taxon>Streptophyta</taxon>
        <taxon>Embryophyta</taxon>
        <taxon>Tracheophyta</taxon>
        <taxon>Spermatophyta</taxon>
        <taxon>Magnoliopsida</taxon>
        <taxon>Liliopsida</taxon>
        <taxon>Poales</taxon>
        <taxon>Poaceae</taxon>
        <taxon>BOP clade</taxon>
        <taxon>Oryzoideae</taxon>
        <taxon>Oryzeae</taxon>
        <taxon>Oryzinae</taxon>
        <taxon>Oryza</taxon>
        <taxon>Oryza sativa</taxon>
    </lineage>
</organism>
<name>Q6K8C9_ORYSJ</name>
<reference evidence="3" key="2">
    <citation type="journal article" date="2008" name="Nucleic Acids Res.">
        <title>The rice annotation project database (RAP-DB): 2008 update.</title>
        <authorList>
            <consortium name="The rice annotation project (RAP)"/>
        </authorList>
    </citation>
    <scope>GENOME REANNOTATION</scope>
    <source>
        <strain evidence="3">cv. Nipponbare</strain>
    </source>
</reference>
<dbReference type="EMBL" id="AP004159">
    <property type="protein sequence ID" value="BAD19409.1"/>
    <property type="molecule type" value="Genomic_DNA"/>
</dbReference>
<dbReference type="Proteomes" id="UP000000763">
    <property type="component" value="Chromosome 2"/>
</dbReference>
<accession>Q6K8C9</accession>
<dbReference type="AlphaFoldDB" id="Q6K8C9"/>
<evidence type="ECO:0000313" key="2">
    <source>
        <dbReference type="EMBL" id="BAD19409.1"/>
    </source>
</evidence>
<feature type="region of interest" description="Disordered" evidence="1">
    <location>
        <begin position="22"/>
        <end position="82"/>
    </location>
</feature>
<protein>
    <submittedName>
        <fullName evidence="2">Uncharacterized protein</fullName>
    </submittedName>
</protein>
<proteinExistence type="predicted"/>